<keyword evidence="3" id="KW-1185">Reference proteome</keyword>
<evidence type="ECO:0000313" key="3">
    <source>
        <dbReference type="Proteomes" id="UP000015105"/>
    </source>
</evidence>
<sequence length="186" mass="20449">MMLSLGQVLRLCSHVVCGGCSSLRLLGPQFFLSLFDLRIFTMLFFRCFLLNLNQASNLLDLSKKKSYLADLYALNKPSNNTVGQPMARPTHWIQPLDMFLNINVDAAVTRNRGRGVAAAICRNQGVFQGASAIVFKGIADPPTVEALAIREALALVEDLNLQSIHVASDLDHRELRGVGRRPAVSL</sequence>
<dbReference type="Gramene" id="AET2Gv20219800.1">
    <property type="protein sequence ID" value="AET2Gv20219800.1"/>
    <property type="gene ID" value="AET2Gv20219800"/>
</dbReference>
<dbReference type="Pfam" id="PF13456">
    <property type="entry name" value="RVT_3"/>
    <property type="match status" value="1"/>
</dbReference>
<reference evidence="2" key="5">
    <citation type="journal article" date="2021" name="G3 (Bethesda)">
        <title>Aegilops tauschii genome assembly Aet v5.0 features greater sequence contiguity and improved annotation.</title>
        <authorList>
            <person name="Wang L."/>
            <person name="Zhu T."/>
            <person name="Rodriguez J.C."/>
            <person name="Deal K.R."/>
            <person name="Dubcovsky J."/>
            <person name="McGuire P.E."/>
            <person name="Lux T."/>
            <person name="Spannagl M."/>
            <person name="Mayer K.F.X."/>
            <person name="Baldrich P."/>
            <person name="Meyers B.C."/>
            <person name="Huo N."/>
            <person name="Gu Y.Q."/>
            <person name="Zhou H."/>
            <person name="Devos K.M."/>
            <person name="Bennetzen J.L."/>
            <person name="Unver T."/>
            <person name="Budak H."/>
            <person name="Gulick P.J."/>
            <person name="Galiba G."/>
            <person name="Kalapos B."/>
            <person name="Nelson D.R."/>
            <person name="Li P."/>
            <person name="You F.M."/>
            <person name="Luo M.C."/>
            <person name="Dvorak J."/>
        </authorList>
    </citation>
    <scope>NUCLEOTIDE SEQUENCE [LARGE SCALE GENOMIC DNA]</scope>
    <source>
        <strain evidence="2">cv. AL8/78</strain>
    </source>
</reference>
<dbReference type="EnsemblPlants" id="AET2Gv20219800.1">
    <property type="protein sequence ID" value="AET2Gv20219800.1"/>
    <property type="gene ID" value="AET2Gv20219800"/>
</dbReference>
<accession>A0A453APT6</accession>
<protein>
    <recommendedName>
        <fullName evidence="1">RNase H type-1 domain-containing protein</fullName>
    </recommendedName>
</protein>
<dbReference type="AlphaFoldDB" id="A0A453APT6"/>
<feature type="domain" description="RNase H type-1" evidence="1">
    <location>
        <begin position="103"/>
        <end position="170"/>
    </location>
</feature>
<dbReference type="PANTHER" id="PTHR47074:SF73">
    <property type="entry name" value="OS04G0448401 PROTEIN"/>
    <property type="match status" value="1"/>
</dbReference>
<organism evidence="2 3">
    <name type="scientific">Aegilops tauschii subsp. strangulata</name>
    <name type="common">Goatgrass</name>
    <dbReference type="NCBI Taxonomy" id="200361"/>
    <lineage>
        <taxon>Eukaryota</taxon>
        <taxon>Viridiplantae</taxon>
        <taxon>Streptophyta</taxon>
        <taxon>Embryophyta</taxon>
        <taxon>Tracheophyta</taxon>
        <taxon>Spermatophyta</taxon>
        <taxon>Magnoliopsida</taxon>
        <taxon>Liliopsida</taxon>
        <taxon>Poales</taxon>
        <taxon>Poaceae</taxon>
        <taxon>BOP clade</taxon>
        <taxon>Pooideae</taxon>
        <taxon>Triticodae</taxon>
        <taxon>Triticeae</taxon>
        <taxon>Triticinae</taxon>
        <taxon>Aegilops</taxon>
    </lineage>
</organism>
<reference evidence="2" key="4">
    <citation type="submission" date="2019-03" db="UniProtKB">
        <authorList>
            <consortium name="EnsemblPlants"/>
        </authorList>
    </citation>
    <scope>IDENTIFICATION</scope>
</reference>
<proteinExistence type="predicted"/>
<dbReference type="Proteomes" id="UP000015105">
    <property type="component" value="Chromosome 2D"/>
</dbReference>
<dbReference type="InterPro" id="IPR052929">
    <property type="entry name" value="RNase_H-like_EbsB-rel"/>
</dbReference>
<dbReference type="PANTHER" id="PTHR47074">
    <property type="entry name" value="BNAC02G40300D PROTEIN"/>
    <property type="match status" value="1"/>
</dbReference>
<reference evidence="3" key="2">
    <citation type="journal article" date="2017" name="Nat. Plants">
        <title>The Aegilops tauschii genome reveals multiple impacts of transposons.</title>
        <authorList>
            <person name="Zhao G."/>
            <person name="Zou C."/>
            <person name="Li K."/>
            <person name="Wang K."/>
            <person name="Li T."/>
            <person name="Gao L."/>
            <person name="Zhang X."/>
            <person name="Wang H."/>
            <person name="Yang Z."/>
            <person name="Liu X."/>
            <person name="Jiang W."/>
            <person name="Mao L."/>
            <person name="Kong X."/>
            <person name="Jiao Y."/>
            <person name="Jia J."/>
        </authorList>
    </citation>
    <scope>NUCLEOTIDE SEQUENCE [LARGE SCALE GENOMIC DNA]</scope>
    <source>
        <strain evidence="3">cv. AL8/78</strain>
    </source>
</reference>
<evidence type="ECO:0000259" key="1">
    <source>
        <dbReference type="Pfam" id="PF13456"/>
    </source>
</evidence>
<dbReference type="InterPro" id="IPR002156">
    <property type="entry name" value="RNaseH_domain"/>
</dbReference>
<evidence type="ECO:0000313" key="2">
    <source>
        <dbReference type="EnsemblPlants" id="AET2Gv20219800.1"/>
    </source>
</evidence>
<dbReference type="GO" id="GO:0004523">
    <property type="term" value="F:RNA-DNA hybrid ribonuclease activity"/>
    <property type="evidence" value="ECO:0007669"/>
    <property type="project" value="InterPro"/>
</dbReference>
<name>A0A453APT6_AEGTS</name>
<dbReference type="GO" id="GO:0003676">
    <property type="term" value="F:nucleic acid binding"/>
    <property type="evidence" value="ECO:0007669"/>
    <property type="project" value="InterPro"/>
</dbReference>
<reference evidence="3" key="1">
    <citation type="journal article" date="2014" name="Science">
        <title>Ancient hybridizations among the ancestral genomes of bread wheat.</title>
        <authorList>
            <consortium name="International Wheat Genome Sequencing Consortium,"/>
            <person name="Marcussen T."/>
            <person name="Sandve S.R."/>
            <person name="Heier L."/>
            <person name="Spannagl M."/>
            <person name="Pfeifer M."/>
            <person name="Jakobsen K.S."/>
            <person name="Wulff B.B."/>
            <person name="Steuernagel B."/>
            <person name="Mayer K.F."/>
            <person name="Olsen O.A."/>
        </authorList>
    </citation>
    <scope>NUCLEOTIDE SEQUENCE [LARGE SCALE GENOMIC DNA]</scope>
    <source>
        <strain evidence="3">cv. AL8/78</strain>
    </source>
</reference>
<reference evidence="2" key="3">
    <citation type="journal article" date="2017" name="Nature">
        <title>Genome sequence of the progenitor of the wheat D genome Aegilops tauschii.</title>
        <authorList>
            <person name="Luo M.C."/>
            <person name="Gu Y.Q."/>
            <person name="Puiu D."/>
            <person name="Wang H."/>
            <person name="Twardziok S.O."/>
            <person name="Deal K.R."/>
            <person name="Huo N."/>
            <person name="Zhu T."/>
            <person name="Wang L."/>
            <person name="Wang Y."/>
            <person name="McGuire P.E."/>
            <person name="Liu S."/>
            <person name="Long H."/>
            <person name="Ramasamy R.K."/>
            <person name="Rodriguez J.C."/>
            <person name="Van S.L."/>
            <person name="Yuan L."/>
            <person name="Wang Z."/>
            <person name="Xia Z."/>
            <person name="Xiao L."/>
            <person name="Anderson O.D."/>
            <person name="Ouyang S."/>
            <person name="Liang Y."/>
            <person name="Zimin A.V."/>
            <person name="Pertea G."/>
            <person name="Qi P."/>
            <person name="Bennetzen J.L."/>
            <person name="Dai X."/>
            <person name="Dawson M.W."/>
            <person name="Muller H.G."/>
            <person name="Kugler K."/>
            <person name="Rivarola-Duarte L."/>
            <person name="Spannagl M."/>
            <person name="Mayer K.F.X."/>
            <person name="Lu F.H."/>
            <person name="Bevan M.W."/>
            <person name="Leroy P."/>
            <person name="Li P."/>
            <person name="You F.M."/>
            <person name="Sun Q."/>
            <person name="Liu Z."/>
            <person name="Lyons E."/>
            <person name="Wicker T."/>
            <person name="Salzberg S.L."/>
            <person name="Devos K.M."/>
            <person name="Dvorak J."/>
        </authorList>
    </citation>
    <scope>NUCLEOTIDE SEQUENCE [LARGE SCALE GENOMIC DNA]</scope>
    <source>
        <strain evidence="2">cv. AL8/78</strain>
    </source>
</reference>